<evidence type="ECO:0000313" key="6">
    <source>
        <dbReference type="Proteomes" id="UP000184452"/>
    </source>
</evidence>
<dbReference type="InterPro" id="IPR041583">
    <property type="entry name" value="TetR_C_31"/>
</dbReference>
<dbReference type="InterPro" id="IPR001647">
    <property type="entry name" value="HTH_TetR"/>
</dbReference>
<dbReference type="Pfam" id="PF17940">
    <property type="entry name" value="TetR_C_31"/>
    <property type="match status" value="1"/>
</dbReference>
<dbReference type="Proteomes" id="UP000184452">
    <property type="component" value="Unassembled WGS sequence"/>
</dbReference>
<feature type="region of interest" description="Disordered" evidence="3">
    <location>
        <begin position="1"/>
        <end position="30"/>
    </location>
</feature>
<dbReference type="STRING" id="758803.SAMN05421803_109197"/>
<evidence type="ECO:0000256" key="2">
    <source>
        <dbReference type="PROSITE-ProRule" id="PRU00335"/>
    </source>
</evidence>
<organism evidence="5 6">
    <name type="scientific">Nocardiopsis flavescens</name>
    <dbReference type="NCBI Taxonomy" id="758803"/>
    <lineage>
        <taxon>Bacteria</taxon>
        <taxon>Bacillati</taxon>
        <taxon>Actinomycetota</taxon>
        <taxon>Actinomycetes</taxon>
        <taxon>Streptosporangiales</taxon>
        <taxon>Nocardiopsidaceae</taxon>
        <taxon>Nocardiopsis</taxon>
    </lineage>
</organism>
<protein>
    <submittedName>
        <fullName evidence="5">DNA-binding transcriptional regulator YbjK</fullName>
    </submittedName>
</protein>
<dbReference type="EMBL" id="FQZK01000009">
    <property type="protein sequence ID" value="SHJ78630.1"/>
    <property type="molecule type" value="Genomic_DNA"/>
</dbReference>
<name>A0A1M6M5K6_9ACTN</name>
<keyword evidence="1 2" id="KW-0238">DNA-binding</keyword>
<dbReference type="PROSITE" id="PS50977">
    <property type="entry name" value="HTH_TETR_2"/>
    <property type="match status" value="1"/>
</dbReference>
<dbReference type="Gene3D" id="1.10.357.10">
    <property type="entry name" value="Tetracycline Repressor, domain 2"/>
    <property type="match status" value="1"/>
</dbReference>
<proteinExistence type="predicted"/>
<sequence>MNAAGGRGPGKAEPAAAGRGGPRVPATDGRRLKGARRRRLLVDAVLRVIAVEGAAAVSQRRVAAEAGVPPSAVMYHYASVDDLLLAALTGVNDFYVAALEALVRDPLTAPRELAELVAAPGREHLAAEFELFLMAARRPALRVETERWRRAVDAFLTPHLADPDDRAAAAAAVDGLFLRGCVEDPPPGVEEVHRVIVRLLSPRRSGPAGPR</sequence>
<reference evidence="5 6" key="1">
    <citation type="submission" date="2016-11" db="EMBL/GenBank/DDBJ databases">
        <authorList>
            <person name="Jaros S."/>
            <person name="Januszkiewicz K."/>
            <person name="Wedrychowicz H."/>
        </authorList>
    </citation>
    <scope>NUCLEOTIDE SEQUENCE [LARGE SCALE GENOMIC DNA]</scope>
    <source>
        <strain evidence="5 6">CGMCC 4.5723</strain>
    </source>
</reference>
<dbReference type="RefSeq" id="WP_281256353.1">
    <property type="nucleotide sequence ID" value="NZ_FQZK01000009.1"/>
</dbReference>
<gene>
    <name evidence="5" type="ORF">SAMN05421803_109197</name>
</gene>
<dbReference type="SUPFAM" id="SSF46689">
    <property type="entry name" value="Homeodomain-like"/>
    <property type="match status" value="1"/>
</dbReference>
<feature type="DNA-binding region" description="H-T-H motif" evidence="2">
    <location>
        <begin position="58"/>
        <end position="77"/>
    </location>
</feature>
<dbReference type="InterPro" id="IPR009057">
    <property type="entry name" value="Homeodomain-like_sf"/>
</dbReference>
<dbReference type="AlphaFoldDB" id="A0A1M6M5K6"/>
<evidence type="ECO:0000313" key="5">
    <source>
        <dbReference type="EMBL" id="SHJ78630.1"/>
    </source>
</evidence>
<dbReference type="GO" id="GO:0003700">
    <property type="term" value="F:DNA-binding transcription factor activity"/>
    <property type="evidence" value="ECO:0007669"/>
    <property type="project" value="TreeGrafter"/>
</dbReference>
<feature type="compositionally biased region" description="Low complexity" evidence="3">
    <location>
        <begin position="11"/>
        <end position="26"/>
    </location>
</feature>
<evidence type="ECO:0000256" key="3">
    <source>
        <dbReference type="SAM" id="MobiDB-lite"/>
    </source>
</evidence>
<dbReference type="PANTHER" id="PTHR30055">
    <property type="entry name" value="HTH-TYPE TRANSCRIPTIONAL REGULATOR RUTR"/>
    <property type="match status" value="1"/>
</dbReference>
<dbReference type="PANTHER" id="PTHR30055:SF231">
    <property type="entry name" value="TRANSCRIPTIONAL REGULATORY PROTEIN (PROBABLY DEOR-FAMILY)-RELATED"/>
    <property type="match status" value="1"/>
</dbReference>
<dbReference type="Pfam" id="PF00440">
    <property type="entry name" value="TetR_N"/>
    <property type="match status" value="1"/>
</dbReference>
<dbReference type="InterPro" id="IPR050109">
    <property type="entry name" value="HTH-type_TetR-like_transc_reg"/>
</dbReference>
<accession>A0A1M6M5K6</accession>
<evidence type="ECO:0000259" key="4">
    <source>
        <dbReference type="PROSITE" id="PS50977"/>
    </source>
</evidence>
<feature type="domain" description="HTH tetR-type" evidence="4">
    <location>
        <begin position="35"/>
        <end position="95"/>
    </location>
</feature>
<dbReference type="GO" id="GO:0000976">
    <property type="term" value="F:transcription cis-regulatory region binding"/>
    <property type="evidence" value="ECO:0007669"/>
    <property type="project" value="TreeGrafter"/>
</dbReference>
<evidence type="ECO:0000256" key="1">
    <source>
        <dbReference type="ARBA" id="ARBA00023125"/>
    </source>
</evidence>
<keyword evidence="6" id="KW-1185">Reference proteome</keyword>